<evidence type="ECO:0000256" key="1">
    <source>
        <dbReference type="SAM" id="Coils"/>
    </source>
</evidence>
<feature type="coiled-coil region" evidence="1">
    <location>
        <begin position="266"/>
        <end position="439"/>
    </location>
</feature>
<feature type="compositionally biased region" description="Polar residues" evidence="2">
    <location>
        <begin position="120"/>
        <end position="130"/>
    </location>
</feature>
<gene>
    <name evidence="3" type="ORF">CVIRNUC_002805</name>
</gene>
<feature type="compositionally biased region" description="Polar residues" evidence="2">
    <location>
        <begin position="90"/>
        <end position="107"/>
    </location>
</feature>
<dbReference type="EMBL" id="CAUYUE010000004">
    <property type="protein sequence ID" value="CAK0760843.1"/>
    <property type="molecule type" value="Genomic_DNA"/>
</dbReference>
<sequence>MDSCVLIVDVAFSKVPGGMDAGKGLLASQPSKGAAQDMAQDISLGSEADEMIAAWKGSNVTYEDDSEPSGPAQDFEVICKQGQHADDSNDNTASEDVNPATSNSAEEFTQAELMEKASSESHSGTASTTLHAVDRTRDTSMSPRWWSDDLSPIETPSYRPTLASKGSHEAEDVSYSSRRFKPDQYDQDPQAVQQRPAQSWESNAGLQRDVTAVTIQLGEVQGKLHANQQVGDDAVARCAIMSARIENLQGELADQTASLLAESALRSELQDNVRVKDDAIAELEASREACQSQLKSLQAETRELRYVREECEVAQAQCKDFQIKKNAIEARLRALQEEADNALDMAETATAALEEEKAQLILQNEELRQQLATETSTQRASATHSHIAAIDSQPAEDLQQLLKERDGLRELVSEQLAAATTHTARIHALEEDLQNMQNATKLAAQVSPGGWTSSASKLPAT</sequence>
<feature type="region of interest" description="Disordered" evidence="2">
    <location>
        <begin position="83"/>
        <end position="202"/>
    </location>
</feature>
<protein>
    <submittedName>
        <fullName evidence="3">Uncharacterized protein</fullName>
    </submittedName>
</protein>
<evidence type="ECO:0000256" key="2">
    <source>
        <dbReference type="SAM" id="MobiDB-lite"/>
    </source>
</evidence>
<evidence type="ECO:0000313" key="3">
    <source>
        <dbReference type="EMBL" id="CAK0760843.1"/>
    </source>
</evidence>
<name>A0AAV1HYA2_9CHLO</name>
<accession>A0AAV1HYA2</accession>
<comment type="caution">
    <text evidence="3">The sequence shown here is derived from an EMBL/GenBank/DDBJ whole genome shotgun (WGS) entry which is preliminary data.</text>
</comment>
<proteinExistence type="predicted"/>
<dbReference type="AlphaFoldDB" id="A0AAV1HYA2"/>
<keyword evidence="1" id="KW-0175">Coiled coil</keyword>
<reference evidence="3 4" key="1">
    <citation type="submission" date="2023-10" db="EMBL/GenBank/DDBJ databases">
        <authorList>
            <person name="Maclean D."/>
            <person name="Macfadyen A."/>
        </authorList>
    </citation>
    <scope>NUCLEOTIDE SEQUENCE [LARGE SCALE GENOMIC DNA]</scope>
</reference>
<feature type="compositionally biased region" description="Polar residues" evidence="2">
    <location>
        <begin position="190"/>
        <end position="202"/>
    </location>
</feature>
<keyword evidence="4" id="KW-1185">Reference proteome</keyword>
<organism evidence="3 4">
    <name type="scientific">Coccomyxa viridis</name>
    <dbReference type="NCBI Taxonomy" id="1274662"/>
    <lineage>
        <taxon>Eukaryota</taxon>
        <taxon>Viridiplantae</taxon>
        <taxon>Chlorophyta</taxon>
        <taxon>core chlorophytes</taxon>
        <taxon>Trebouxiophyceae</taxon>
        <taxon>Trebouxiophyceae incertae sedis</taxon>
        <taxon>Coccomyxaceae</taxon>
        <taxon>Coccomyxa</taxon>
    </lineage>
</organism>
<evidence type="ECO:0000313" key="4">
    <source>
        <dbReference type="Proteomes" id="UP001314263"/>
    </source>
</evidence>
<dbReference type="Proteomes" id="UP001314263">
    <property type="component" value="Unassembled WGS sequence"/>
</dbReference>